<name>A0A0K9X9X0_9ACTN</name>
<organism evidence="2 3">
    <name type="scientific">Streptomyces caatingaensis</name>
    <dbReference type="NCBI Taxonomy" id="1678637"/>
    <lineage>
        <taxon>Bacteria</taxon>
        <taxon>Bacillati</taxon>
        <taxon>Actinomycetota</taxon>
        <taxon>Actinomycetes</taxon>
        <taxon>Kitasatosporales</taxon>
        <taxon>Streptomycetaceae</taxon>
        <taxon>Streptomyces</taxon>
    </lineage>
</organism>
<dbReference type="Pfam" id="PF04149">
    <property type="entry name" value="DUF397"/>
    <property type="match status" value="1"/>
</dbReference>
<accession>A0A0K9X9X0</accession>
<dbReference type="RefSeq" id="WP_049718739.1">
    <property type="nucleotide sequence ID" value="NZ_LFXA01000017.1"/>
</dbReference>
<sequence>MAIQQGVSPWRKSSYSLNGECVEVASFTVGSVAVRDSKATCRAELGFTPEAWASFMTTVTTGEE</sequence>
<gene>
    <name evidence="2" type="ORF">AC230_26345</name>
</gene>
<dbReference type="Proteomes" id="UP000037288">
    <property type="component" value="Unassembled WGS sequence"/>
</dbReference>
<reference evidence="3" key="1">
    <citation type="submission" date="2015-07" db="EMBL/GenBank/DDBJ databases">
        <title>Draft genome sequence of Streptomyces sp. CMAA 1322, a bacterium isolated from Caatinga biome, from dry forest semiarid of Brazil.</title>
        <authorList>
            <person name="Santos S.N."/>
            <person name="Gacesa R."/>
            <person name="Taketani R.G."/>
            <person name="Long P.F."/>
            <person name="Melo I.S."/>
        </authorList>
    </citation>
    <scope>NUCLEOTIDE SEQUENCE [LARGE SCALE GENOMIC DNA]</scope>
    <source>
        <strain evidence="3">CMAA 1322</strain>
    </source>
</reference>
<dbReference type="OrthoDB" id="3482540at2"/>
<comment type="caution">
    <text evidence="2">The sequence shown here is derived from an EMBL/GenBank/DDBJ whole genome shotgun (WGS) entry which is preliminary data.</text>
</comment>
<evidence type="ECO:0000313" key="3">
    <source>
        <dbReference type="Proteomes" id="UP000037288"/>
    </source>
</evidence>
<evidence type="ECO:0000313" key="2">
    <source>
        <dbReference type="EMBL" id="KNB50205.1"/>
    </source>
</evidence>
<dbReference type="STRING" id="1678637.AC230_26345"/>
<keyword evidence="3" id="KW-1185">Reference proteome</keyword>
<evidence type="ECO:0000259" key="1">
    <source>
        <dbReference type="Pfam" id="PF04149"/>
    </source>
</evidence>
<protein>
    <recommendedName>
        <fullName evidence="1">DUF397 domain-containing protein</fullName>
    </recommendedName>
</protein>
<dbReference type="PATRIC" id="fig|1678637.3.peg.5624"/>
<dbReference type="AlphaFoldDB" id="A0A0K9X9X0"/>
<proteinExistence type="predicted"/>
<feature type="domain" description="DUF397" evidence="1">
    <location>
        <begin position="10"/>
        <end position="59"/>
    </location>
</feature>
<dbReference type="InterPro" id="IPR007278">
    <property type="entry name" value="DUF397"/>
</dbReference>
<dbReference type="EMBL" id="LFXA01000017">
    <property type="protein sequence ID" value="KNB50205.1"/>
    <property type="molecule type" value="Genomic_DNA"/>
</dbReference>